<gene>
    <name evidence="10" type="ORF">NITMOv2_3347</name>
</gene>
<evidence type="ECO:0000259" key="9">
    <source>
        <dbReference type="Pfam" id="PF01618"/>
    </source>
</evidence>
<sequence length="656" mass="70495">MKVLLGHPQHVYAVGGLLVLSVCLFLTLFLLPGLRQALRLRRLIAGLHALENKHAAGLDSLFHDDKVLKHLWSEFKETLHAQKELNPCSGQFEVVAERSTIPAQAFFSTETLVDTVIRTEFFKHLPGILTGLGIIGTFFGLIHGLKAFEVSDNPAIAKQSLNALLQGVHEAFLVSAAAICLAMLVTFVEKWLITALHKRVETICQLLDGMFQAGAGEEYLSRLVQASEASAKEAKQLKQSLVGDLKQILEDLTEKQITANSLNSNQIADRIVSGVNDSLKEPLTNISQAVKHVTGSQGEAVNRLLTDTMAALTAQLRDLFGQQITGINQMQQQTIDAMASAVGKLEQLVADIATTGAQTTTSMTDKLNSAIAAIEGRQAAMDAQVQSLISQITTHVDLSQTETNHKLREAVSAMSQELASTVGNLREMVNSASQQDAERHRMLEQGTTTAVSAISAEVRTILEQSAVSAQTMHNAVAAMERITTDSINRMSLSADRLYGASEKFAQAGNATTNILDRAQALLKQMADASGALTGSATVLNAAINDYKATRDSLASMITALSESVESAKREASLTADIVSRIERSAAVLREAEGEAEKYLEEVTKVLVEAHAAFGSQITSTLDKVNGDFHAHVQRATGALAGAIEDLEGVFDRLPGN</sequence>
<evidence type="ECO:0000256" key="6">
    <source>
        <dbReference type="RuleBase" id="RU004057"/>
    </source>
</evidence>
<dbReference type="NCBIfam" id="NF033916">
    <property type="entry name" value="antiphage_ZorA_3"/>
    <property type="match status" value="1"/>
</dbReference>
<dbReference type="GO" id="GO:0005886">
    <property type="term" value="C:plasma membrane"/>
    <property type="evidence" value="ECO:0007669"/>
    <property type="project" value="UniProtKB-SubCell"/>
</dbReference>
<feature type="coiled-coil region" evidence="7">
    <location>
        <begin position="581"/>
        <end position="608"/>
    </location>
</feature>
<keyword evidence="6" id="KW-0653">Protein transport</keyword>
<feature type="domain" description="MotA/TolQ/ExbB proton channel" evidence="9">
    <location>
        <begin position="120"/>
        <end position="201"/>
    </location>
</feature>
<keyword evidence="6" id="KW-0813">Transport</keyword>
<dbReference type="Proteomes" id="UP000069205">
    <property type="component" value="Chromosome"/>
</dbReference>
<feature type="transmembrane region" description="Helical" evidence="8">
    <location>
        <begin position="168"/>
        <end position="188"/>
    </location>
</feature>
<organism evidence="10 11">
    <name type="scientific">Nitrospira moscoviensis</name>
    <dbReference type="NCBI Taxonomy" id="42253"/>
    <lineage>
        <taxon>Bacteria</taxon>
        <taxon>Pseudomonadati</taxon>
        <taxon>Nitrospirota</taxon>
        <taxon>Nitrospiria</taxon>
        <taxon>Nitrospirales</taxon>
        <taxon>Nitrospiraceae</taxon>
        <taxon>Nitrospira</taxon>
    </lineage>
</organism>
<accession>A0A0K2GFV9</accession>
<comment type="subcellular location">
    <subcellularLocation>
        <location evidence="1">Cell membrane</location>
        <topology evidence="1">Multi-pass membrane protein</topology>
    </subcellularLocation>
    <subcellularLocation>
        <location evidence="6">Membrane</location>
        <topology evidence="6">Multi-pass membrane protein</topology>
    </subcellularLocation>
</comment>
<evidence type="ECO:0000256" key="8">
    <source>
        <dbReference type="SAM" id="Phobius"/>
    </source>
</evidence>
<evidence type="ECO:0000313" key="10">
    <source>
        <dbReference type="EMBL" id="ALA59739.1"/>
    </source>
</evidence>
<evidence type="ECO:0000256" key="4">
    <source>
        <dbReference type="ARBA" id="ARBA00022989"/>
    </source>
</evidence>
<feature type="transmembrane region" description="Helical" evidence="8">
    <location>
        <begin position="128"/>
        <end position="148"/>
    </location>
</feature>
<name>A0A0K2GFV9_NITMO</name>
<dbReference type="PATRIC" id="fig|42253.5.peg.3300"/>
<evidence type="ECO:0000256" key="1">
    <source>
        <dbReference type="ARBA" id="ARBA00004651"/>
    </source>
</evidence>
<dbReference type="GO" id="GO:0015031">
    <property type="term" value="P:protein transport"/>
    <property type="evidence" value="ECO:0007669"/>
    <property type="project" value="UniProtKB-KW"/>
</dbReference>
<dbReference type="InterPro" id="IPR002898">
    <property type="entry name" value="MotA_ExbB_proton_chnl"/>
</dbReference>
<keyword evidence="4 8" id="KW-1133">Transmembrane helix</keyword>
<evidence type="ECO:0000256" key="2">
    <source>
        <dbReference type="ARBA" id="ARBA00022475"/>
    </source>
</evidence>
<dbReference type="STRING" id="42253.NITMOv2_3347"/>
<evidence type="ECO:0000256" key="5">
    <source>
        <dbReference type="ARBA" id="ARBA00023136"/>
    </source>
</evidence>
<keyword evidence="2" id="KW-1003">Cell membrane</keyword>
<feature type="transmembrane region" description="Helical" evidence="8">
    <location>
        <begin position="12"/>
        <end position="34"/>
    </location>
</feature>
<keyword evidence="7" id="KW-0175">Coiled coil</keyword>
<proteinExistence type="inferred from homology"/>
<protein>
    <submittedName>
        <fullName evidence="10">Putative membrane protein</fullName>
    </submittedName>
</protein>
<dbReference type="KEGG" id="nmv:NITMOv2_3347"/>
<keyword evidence="11" id="KW-1185">Reference proteome</keyword>
<dbReference type="EMBL" id="CP011801">
    <property type="protein sequence ID" value="ALA59739.1"/>
    <property type="molecule type" value="Genomic_DNA"/>
</dbReference>
<reference evidence="10 11" key="1">
    <citation type="journal article" date="2015" name="Proc. Natl. Acad. Sci. U.S.A.">
        <title>Expanded metabolic versatility of ubiquitous nitrite-oxidizing bacteria from the genus Nitrospira.</title>
        <authorList>
            <person name="Koch H."/>
            <person name="Lucker S."/>
            <person name="Albertsen M."/>
            <person name="Kitzinger K."/>
            <person name="Herbold C."/>
            <person name="Spieck E."/>
            <person name="Nielsen P.H."/>
            <person name="Wagner M."/>
            <person name="Daims H."/>
        </authorList>
    </citation>
    <scope>NUCLEOTIDE SEQUENCE [LARGE SCALE GENOMIC DNA]</scope>
    <source>
        <strain evidence="10 11">NSP M-1</strain>
    </source>
</reference>
<evidence type="ECO:0000256" key="7">
    <source>
        <dbReference type="SAM" id="Coils"/>
    </source>
</evidence>
<keyword evidence="3 8" id="KW-0812">Transmembrane</keyword>
<dbReference type="Pfam" id="PF01618">
    <property type="entry name" value="MotA_ExbB"/>
    <property type="match status" value="1"/>
</dbReference>
<evidence type="ECO:0000313" key="11">
    <source>
        <dbReference type="Proteomes" id="UP000069205"/>
    </source>
</evidence>
<dbReference type="AlphaFoldDB" id="A0A0K2GFV9"/>
<keyword evidence="5 8" id="KW-0472">Membrane</keyword>
<comment type="similarity">
    <text evidence="6">Belongs to the exbB/tolQ family.</text>
</comment>
<evidence type="ECO:0000256" key="3">
    <source>
        <dbReference type="ARBA" id="ARBA00022692"/>
    </source>
</evidence>
<dbReference type="RefSeq" id="WP_053380700.1">
    <property type="nucleotide sequence ID" value="NZ_CP011801.1"/>
</dbReference>